<comment type="caution">
    <text evidence="6">Lacks conserved residue(s) required for the propagation of feature annotation.</text>
</comment>
<keyword evidence="2" id="KW-0067">ATP-binding</keyword>
<keyword evidence="5 6" id="KW-0009">Actin-binding</keyword>
<evidence type="ECO:0000313" key="9">
    <source>
        <dbReference type="EMBL" id="KAJ6808793.1"/>
    </source>
</evidence>
<evidence type="ECO:0000256" key="3">
    <source>
        <dbReference type="ARBA" id="ARBA00023123"/>
    </source>
</evidence>
<dbReference type="GO" id="GO:0005737">
    <property type="term" value="C:cytoplasm"/>
    <property type="evidence" value="ECO:0007669"/>
    <property type="project" value="TreeGrafter"/>
</dbReference>
<keyword evidence="7" id="KW-1133">Transmembrane helix</keyword>
<keyword evidence="1" id="KW-0547">Nucleotide-binding</keyword>
<reference evidence="9" key="2">
    <citation type="submission" date="2023-04" db="EMBL/GenBank/DDBJ databases">
        <authorList>
            <person name="Bruccoleri R.E."/>
            <person name="Oakeley E.J."/>
            <person name="Faust A.-M."/>
            <person name="Dessus-Babus S."/>
            <person name="Altorfer M."/>
            <person name="Burckhardt D."/>
            <person name="Oertli M."/>
            <person name="Naumann U."/>
            <person name="Petersen F."/>
            <person name="Wong J."/>
        </authorList>
    </citation>
    <scope>NUCLEOTIDE SEQUENCE</scope>
    <source>
        <strain evidence="9">GSM-AAB239-AS_SAM_17_03QT</strain>
        <tissue evidence="9">Leaf</tissue>
    </source>
</reference>
<evidence type="ECO:0000259" key="8">
    <source>
        <dbReference type="PROSITE" id="PS51456"/>
    </source>
</evidence>
<evidence type="ECO:0000256" key="4">
    <source>
        <dbReference type="ARBA" id="ARBA00023175"/>
    </source>
</evidence>
<dbReference type="PRINTS" id="PR00193">
    <property type="entry name" value="MYOSINHEAVY"/>
</dbReference>
<evidence type="ECO:0000256" key="1">
    <source>
        <dbReference type="ARBA" id="ARBA00022741"/>
    </source>
</evidence>
<keyword evidence="3 6" id="KW-0518">Myosin</keyword>
<keyword evidence="4" id="KW-0505">Motor protein</keyword>
<comment type="caution">
    <text evidence="9">The sequence shown here is derived from an EMBL/GenBank/DDBJ whole genome shotgun (WGS) entry which is preliminary data.</text>
</comment>
<dbReference type="InterPro" id="IPR036961">
    <property type="entry name" value="Kinesin_motor_dom_sf"/>
</dbReference>
<dbReference type="GO" id="GO:0051015">
    <property type="term" value="F:actin filament binding"/>
    <property type="evidence" value="ECO:0007669"/>
    <property type="project" value="TreeGrafter"/>
</dbReference>
<dbReference type="GO" id="GO:0016459">
    <property type="term" value="C:myosin complex"/>
    <property type="evidence" value="ECO:0007669"/>
    <property type="project" value="UniProtKB-KW"/>
</dbReference>
<dbReference type="GO" id="GO:0000146">
    <property type="term" value="F:microfilament motor activity"/>
    <property type="evidence" value="ECO:0007669"/>
    <property type="project" value="TreeGrafter"/>
</dbReference>
<dbReference type="PANTHER" id="PTHR13140">
    <property type="entry name" value="MYOSIN"/>
    <property type="match status" value="1"/>
</dbReference>
<dbReference type="InterPro" id="IPR027417">
    <property type="entry name" value="P-loop_NTPase"/>
</dbReference>
<dbReference type="GO" id="GO:0005524">
    <property type="term" value="F:ATP binding"/>
    <property type="evidence" value="ECO:0007669"/>
    <property type="project" value="UniProtKB-KW"/>
</dbReference>
<feature type="transmembrane region" description="Helical" evidence="7">
    <location>
        <begin position="37"/>
        <end position="54"/>
    </location>
</feature>
<dbReference type="Gene3D" id="3.40.850.10">
    <property type="entry name" value="Kinesin motor domain"/>
    <property type="match status" value="1"/>
</dbReference>
<evidence type="ECO:0000313" key="10">
    <source>
        <dbReference type="Proteomes" id="UP001140949"/>
    </source>
</evidence>
<feature type="transmembrane region" description="Helical" evidence="7">
    <location>
        <begin position="6"/>
        <end position="25"/>
    </location>
</feature>
<dbReference type="InterPro" id="IPR001609">
    <property type="entry name" value="Myosin_head_motor_dom-like"/>
</dbReference>
<evidence type="ECO:0000256" key="5">
    <source>
        <dbReference type="ARBA" id="ARBA00023203"/>
    </source>
</evidence>
<organism evidence="9 10">
    <name type="scientific">Iris pallida</name>
    <name type="common">Sweet iris</name>
    <dbReference type="NCBI Taxonomy" id="29817"/>
    <lineage>
        <taxon>Eukaryota</taxon>
        <taxon>Viridiplantae</taxon>
        <taxon>Streptophyta</taxon>
        <taxon>Embryophyta</taxon>
        <taxon>Tracheophyta</taxon>
        <taxon>Spermatophyta</taxon>
        <taxon>Magnoliopsida</taxon>
        <taxon>Liliopsida</taxon>
        <taxon>Asparagales</taxon>
        <taxon>Iridaceae</taxon>
        <taxon>Iridoideae</taxon>
        <taxon>Irideae</taxon>
        <taxon>Iris</taxon>
    </lineage>
</organism>
<gene>
    <name evidence="9" type="ORF">M6B38_165640</name>
</gene>
<evidence type="ECO:0000256" key="6">
    <source>
        <dbReference type="PROSITE-ProRule" id="PRU00782"/>
    </source>
</evidence>
<dbReference type="PROSITE" id="PS51456">
    <property type="entry name" value="MYOSIN_MOTOR"/>
    <property type="match status" value="1"/>
</dbReference>
<name>A0AAX6EXQ7_IRIPA</name>
<protein>
    <submittedName>
        <fullName evidence="9">Myosin-11-like</fullName>
    </submittedName>
</protein>
<dbReference type="SUPFAM" id="SSF52540">
    <property type="entry name" value="P-loop containing nucleoside triphosphate hydrolases"/>
    <property type="match status" value="1"/>
</dbReference>
<feature type="domain" description="Myosin motor" evidence="8">
    <location>
        <begin position="1"/>
        <end position="136"/>
    </location>
</feature>
<keyword evidence="10" id="KW-1185">Reference proteome</keyword>
<comment type="similarity">
    <text evidence="6">Belongs to the TRAFAC class myosin-kinesin ATPase superfamily. Myosin family.</text>
</comment>
<keyword evidence="7" id="KW-0812">Transmembrane</keyword>
<reference evidence="9" key="1">
    <citation type="journal article" date="2023" name="GigaByte">
        <title>Genome assembly of the bearded iris, Iris pallida Lam.</title>
        <authorList>
            <person name="Bruccoleri R.E."/>
            <person name="Oakeley E.J."/>
            <person name="Faust A.M.E."/>
            <person name="Altorfer M."/>
            <person name="Dessus-Babus S."/>
            <person name="Burckhardt D."/>
            <person name="Oertli M."/>
            <person name="Naumann U."/>
            <person name="Petersen F."/>
            <person name="Wong J."/>
        </authorList>
    </citation>
    <scope>NUCLEOTIDE SEQUENCE</scope>
    <source>
        <strain evidence="9">GSM-AAB239-AS_SAM_17_03QT</strain>
    </source>
</reference>
<keyword evidence="7" id="KW-0472">Membrane</keyword>
<dbReference type="GO" id="GO:0007015">
    <property type="term" value="P:actin filament organization"/>
    <property type="evidence" value="ECO:0007669"/>
    <property type="project" value="TreeGrafter"/>
</dbReference>
<dbReference type="GO" id="GO:0016020">
    <property type="term" value="C:membrane"/>
    <property type="evidence" value="ECO:0007669"/>
    <property type="project" value="TreeGrafter"/>
</dbReference>
<evidence type="ECO:0000256" key="2">
    <source>
        <dbReference type="ARBA" id="ARBA00022840"/>
    </source>
</evidence>
<dbReference type="EMBL" id="JANAVB010033219">
    <property type="protein sequence ID" value="KAJ6808793.1"/>
    <property type="molecule type" value="Genomic_DNA"/>
</dbReference>
<evidence type="ECO:0000256" key="7">
    <source>
        <dbReference type="SAM" id="Phobius"/>
    </source>
</evidence>
<sequence length="136" mass="15092">MIHLSFSFVLLVGIIFGGLITGSCSRIWAWFKMKDEVVMIGSTAALMWIIWAMINEAKSNSILVSGESGAGKIETTKMLMRYLAYMDGCAATEGRIVEQQVLESNPVLEAFGNAKIVRNNNSSRFGKFVEIQFDNK</sequence>
<dbReference type="Pfam" id="PF00063">
    <property type="entry name" value="Myosin_head"/>
    <property type="match status" value="1"/>
</dbReference>
<proteinExistence type="inferred from homology"/>
<dbReference type="PANTHER" id="PTHR13140:SF270">
    <property type="entry name" value="MYOSIN-12"/>
    <property type="match status" value="1"/>
</dbReference>
<accession>A0AAX6EXQ7</accession>
<dbReference type="Proteomes" id="UP001140949">
    <property type="component" value="Unassembled WGS sequence"/>
</dbReference>
<dbReference type="AlphaFoldDB" id="A0AAX6EXQ7"/>